<organism evidence="1 2">
    <name type="scientific">Leptospira fainei serovar Hurstbridge str. BUT 6</name>
    <dbReference type="NCBI Taxonomy" id="1193011"/>
    <lineage>
        <taxon>Bacteria</taxon>
        <taxon>Pseudomonadati</taxon>
        <taxon>Spirochaetota</taxon>
        <taxon>Spirochaetia</taxon>
        <taxon>Leptospirales</taxon>
        <taxon>Leptospiraceae</taxon>
        <taxon>Leptospira</taxon>
    </lineage>
</organism>
<evidence type="ECO:0000313" key="2">
    <source>
        <dbReference type="Proteomes" id="UP000014540"/>
    </source>
</evidence>
<reference evidence="1" key="1">
    <citation type="submission" date="2013-04" db="EMBL/GenBank/DDBJ databases">
        <authorList>
            <person name="Harkins D.M."/>
            <person name="Durkin A.S."/>
            <person name="Selengut J.D."/>
            <person name="Sanka R."/>
            <person name="DePew J."/>
            <person name="Purushe J."/>
            <person name="Ahmed A."/>
            <person name="van der Linden H."/>
            <person name="Goris M.G.A."/>
            <person name="Hartskeerl R.A."/>
            <person name="Vinetz J.M."/>
            <person name="Sutton G.G."/>
            <person name="Nelson W.C."/>
            <person name="Fouts D.E."/>
        </authorList>
    </citation>
    <scope>NUCLEOTIDE SEQUENCE [LARGE SCALE GENOMIC DNA]</scope>
    <source>
        <strain evidence="1">BUT 6</strain>
    </source>
</reference>
<keyword evidence="2" id="KW-1185">Reference proteome</keyword>
<accession>S3W7G1</accession>
<name>S3W7G1_9LEPT</name>
<evidence type="ECO:0008006" key="3">
    <source>
        <dbReference type="Google" id="ProtNLM"/>
    </source>
</evidence>
<comment type="caution">
    <text evidence="1">The sequence shown here is derived from an EMBL/GenBank/DDBJ whole genome shotgun (WGS) entry which is preliminary data.</text>
</comment>
<evidence type="ECO:0000313" key="1">
    <source>
        <dbReference type="EMBL" id="EPG76017.1"/>
    </source>
</evidence>
<dbReference type="AlphaFoldDB" id="S3W7G1"/>
<gene>
    <name evidence="1" type="ORF">LEP1GSC058_0343</name>
</gene>
<dbReference type="STRING" id="1193011.LEP1GSC058_0343"/>
<dbReference type="EMBL" id="AKWZ02000002">
    <property type="protein sequence ID" value="EPG76017.1"/>
    <property type="molecule type" value="Genomic_DNA"/>
</dbReference>
<sequence length="164" mass="19346">MAAILQKKKRVKIKSVRSILRKAVNSPITKTQIPDVFEEFTNQFLRDVKNSLSSEMVLTHFYFQDLSQYFRLLGEQKSGEILTDLKSVIQAHLRPYDKLYVLNSRSFLTFCPDCRLDIVKSRFDEVIFQVNHLIIDYEIRFLEITEPLNSFRPVYEKLLRPLIG</sequence>
<dbReference type="Proteomes" id="UP000014540">
    <property type="component" value="Unassembled WGS sequence"/>
</dbReference>
<proteinExistence type="predicted"/>
<protein>
    <recommendedName>
        <fullName evidence="3">GGDEF domain-containing protein</fullName>
    </recommendedName>
</protein>